<dbReference type="STRING" id="78410.A0A0P7BFD5"/>
<evidence type="ECO:0000256" key="4">
    <source>
        <dbReference type="PROSITE-ProRule" id="PRU00134"/>
    </source>
</evidence>
<dbReference type="PROSITE" id="PS01360">
    <property type="entry name" value="ZF_MYND_1"/>
    <property type="match status" value="1"/>
</dbReference>
<evidence type="ECO:0000256" key="1">
    <source>
        <dbReference type="ARBA" id="ARBA00022723"/>
    </source>
</evidence>
<reference evidence="7 8" key="1">
    <citation type="submission" date="2015-09" db="EMBL/GenBank/DDBJ databases">
        <title>Draft genome of a European isolate of the apple canker pathogen Neonectria ditissima.</title>
        <authorList>
            <person name="Gomez-Cortecero A."/>
            <person name="Harrison R.J."/>
            <person name="Armitage A.D."/>
        </authorList>
    </citation>
    <scope>NUCLEOTIDE SEQUENCE [LARGE SCALE GENOMIC DNA]</scope>
    <source>
        <strain evidence="7 8">R09/05</strain>
    </source>
</reference>
<dbReference type="OrthoDB" id="432970at2759"/>
<evidence type="ECO:0000313" key="7">
    <source>
        <dbReference type="EMBL" id="KPM41699.1"/>
    </source>
</evidence>
<gene>
    <name evidence="7" type="ORF">AK830_g4846</name>
</gene>
<accession>A0A0P7BFD5</accession>
<dbReference type="GO" id="GO:0008270">
    <property type="term" value="F:zinc ion binding"/>
    <property type="evidence" value="ECO:0007669"/>
    <property type="project" value="UniProtKB-KW"/>
</dbReference>
<evidence type="ECO:0000256" key="2">
    <source>
        <dbReference type="ARBA" id="ARBA00022771"/>
    </source>
</evidence>
<evidence type="ECO:0000256" key="5">
    <source>
        <dbReference type="SAM" id="MobiDB-lite"/>
    </source>
</evidence>
<proteinExistence type="predicted"/>
<dbReference type="PROSITE" id="PS50865">
    <property type="entry name" value="ZF_MYND_2"/>
    <property type="match status" value="1"/>
</dbReference>
<organism evidence="7 8">
    <name type="scientific">Neonectria ditissima</name>
    <dbReference type="NCBI Taxonomy" id="78410"/>
    <lineage>
        <taxon>Eukaryota</taxon>
        <taxon>Fungi</taxon>
        <taxon>Dikarya</taxon>
        <taxon>Ascomycota</taxon>
        <taxon>Pezizomycotina</taxon>
        <taxon>Sordariomycetes</taxon>
        <taxon>Hypocreomycetidae</taxon>
        <taxon>Hypocreales</taxon>
        <taxon>Nectriaceae</taxon>
        <taxon>Neonectria</taxon>
    </lineage>
</organism>
<name>A0A0P7BFD5_9HYPO</name>
<protein>
    <recommendedName>
        <fullName evidence="6">MYND-type domain-containing protein</fullName>
    </recommendedName>
</protein>
<dbReference type="Gene3D" id="6.10.140.2220">
    <property type="match status" value="1"/>
</dbReference>
<dbReference type="SUPFAM" id="SSF144232">
    <property type="entry name" value="HIT/MYND zinc finger-like"/>
    <property type="match status" value="1"/>
</dbReference>
<feature type="domain" description="MYND-type" evidence="6">
    <location>
        <begin position="4"/>
        <end position="44"/>
    </location>
</feature>
<dbReference type="Pfam" id="PF01753">
    <property type="entry name" value="zf-MYND"/>
    <property type="match status" value="1"/>
</dbReference>
<dbReference type="AlphaFoldDB" id="A0A0P7BFD5"/>
<evidence type="ECO:0000256" key="3">
    <source>
        <dbReference type="ARBA" id="ARBA00022833"/>
    </source>
</evidence>
<keyword evidence="2 4" id="KW-0863">Zinc-finger</keyword>
<feature type="region of interest" description="Disordered" evidence="5">
    <location>
        <begin position="46"/>
        <end position="66"/>
    </location>
</feature>
<dbReference type="InterPro" id="IPR002893">
    <property type="entry name" value="Znf_MYND"/>
</dbReference>
<keyword evidence="3" id="KW-0862">Zinc</keyword>
<sequence length="238" mass="26400">MSSCNNCHKAPPEVSLKRCAKCSVTQYCSRDCQKSDWKGHRKVCGKQQGDAASSSPPTKGLDSPVADPFTRLDNGTWLHDRPEIDVYRLLIDAYRMHVEDVYTVEGEAEEDSIYAGAPNGLRGFKSFLDDVEECHGLMPSWWNREKRTACERLGMDASQWCNLRQAVEKSDIIDHYGDPRFPMQLRFFAEAVFGEGPGGADGTAMRAMMVMMEQGGGGSGLQASAMDATTGNMFHMRP</sequence>
<evidence type="ECO:0000259" key="6">
    <source>
        <dbReference type="PROSITE" id="PS50865"/>
    </source>
</evidence>
<dbReference type="Proteomes" id="UP000050424">
    <property type="component" value="Unassembled WGS sequence"/>
</dbReference>
<evidence type="ECO:0000313" key="8">
    <source>
        <dbReference type="Proteomes" id="UP000050424"/>
    </source>
</evidence>
<keyword evidence="8" id="KW-1185">Reference proteome</keyword>
<dbReference type="EMBL" id="LKCW01000060">
    <property type="protein sequence ID" value="KPM41699.1"/>
    <property type="molecule type" value="Genomic_DNA"/>
</dbReference>
<comment type="caution">
    <text evidence="7">The sequence shown here is derived from an EMBL/GenBank/DDBJ whole genome shotgun (WGS) entry which is preliminary data.</text>
</comment>
<keyword evidence="1" id="KW-0479">Metal-binding</keyword>